<keyword evidence="1" id="KW-0812">Transmembrane</keyword>
<keyword evidence="3" id="KW-1185">Reference proteome</keyword>
<dbReference type="Proteomes" id="UP000035268">
    <property type="component" value="Chromosome"/>
</dbReference>
<name>A0A0G3EGT8_9BACT</name>
<keyword evidence="1" id="KW-0472">Membrane</keyword>
<evidence type="ECO:0000313" key="3">
    <source>
        <dbReference type="Proteomes" id="UP000035268"/>
    </source>
</evidence>
<organism evidence="2 3">
    <name type="scientific">Kiritimatiella glycovorans</name>
    <dbReference type="NCBI Taxonomy" id="1307763"/>
    <lineage>
        <taxon>Bacteria</taxon>
        <taxon>Pseudomonadati</taxon>
        <taxon>Kiritimatiellota</taxon>
        <taxon>Kiritimatiellia</taxon>
        <taxon>Kiritimatiellales</taxon>
        <taxon>Kiritimatiellaceae</taxon>
        <taxon>Kiritimatiella</taxon>
    </lineage>
</organism>
<proteinExistence type="predicted"/>
<accession>A0A0G3EGT8</accession>
<gene>
    <name evidence="2" type="ORF">L21SP4_00757</name>
</gene>
<dbReference type="AlphaFoldDB" id="A0A0G3EGT8"/>
<evidence type="ECO:0000313" key="2">
    <source>
        <dbReference type="EMBL" id="AKJ64025.1"/>
    </source>
</evidence>
<feature type="transmembrane region" description="Helical" evidence="1">
    <location>
        <begin position="6"/>
        <end position="23"/>
    </location>
</feature>
<evidence type="ECO:0000256" key="1">
    <source>
        <dbReference type="SAM" id="Phobius"/>
    </source>
</evidence>
<keyword evidence="1" id="KW-1133">Transmembrane helix</keyword>
<reference evidence="3" key="1">
    <citation type="submission" date="2015-02" db="EMBL/GenBank/DDBJ databases">
        <title>Description and complete genome sequence of the first cultured representative of the subdivision 5 of the Verrucomicrobia phylum.</title>
        <authorList>
            <person name="Spring S."/>
            <person name="Bunk B."/>
            <person name="Sproer C."/>
            <person name="Klenk H.-P."/>
        </authorList>
    </citation>
    <scope>NUCLEOTIDE SEQUENCE [LARGE SCALE GENOMIC DNA]</scope>
    <source>
        <strain evidence="3">L21-Fru-AB</strain>
    </source>
</reference>
<protein>
    <submittedName>
        <fullName evidence="2">Uncharacterized protein</fullName>
    </submittedName>
</protein>
<reference evidence="2 3" key="2">
    <citation type="journal article" date="2016" name="ISME J.">
        <title>Characterization of the first cultured representative of Verrucomicrobia subdivision 5 indicates the proposal of a novel phylum.</title>
        <authorList>
            <person name="Spring S."/>
            <person name="Bunk B."/>
            <person name="Sproer C."/>
            <person name="Schumann P."/>
            <person name="Rohde M."/>
            <person name="Tindall B.J."/>
            <person name="Klenk H.P."/>
        </authorList>
    </citation>
    <scope>NUCLEOTIDE SEQUENCE [LARGE SCALE GENOMIC DNA]</scope>
    <source>
        <strain evidence="2 3">L21-Fru-AB</strain>
    </source>
</reference>
<dbReference type="KEGG" id="vbl:L21SP4_00757"/>
<dbReference type="RefSeq" id="WP_160300657.1">
    <property type="nucleotide sequence ID" value="NZ_CP010904.1"/>
</dbReference>
<dbReference type="STRING" id="1307763.L21SP4_00757"/>
<sequence length="49" mass="5313">MDTLIGMGVLAAAITLLTLLTVWSRRRIDRIAGSGLASAREIEKGDRDE</sequence>
<dbReference type="EMBL" id="CP010904">
    <property type="protein sequence ID" value="AKJ64025.1"/>
    <property type="molecule type" value="Genomic_DNA"/>
</dbReference>